<evidence type="ECO:0000256" key="1">
    <source>
        <dbReference type="ARBA" id="ARBA00003365"/>
    </source>
</evidence>
<dbReference type="Pfam" id="PF00290">
    <property type="entry name" value="Trp_syntA"/>
    <property type="match status" value="1"/>
</dbReference>
<dbReference type="InterPro" id="IPR002028">
    <property type="entry name" value="Trp_synthase_suA"/>
</dbReference>
<dbReference type="RefSeq" id="WP_163496706.1">
    <property type="nucleotide sequence ID" value="NZ_CP048711.1"/>
</dbReference>
<dbReference type="UniPathway" id="UPA00035">
    <property type="reaction ID" value="UER00044"/>
</dbReference>
<comment type="pathway">
    <text evidence="2 9">Amino-acid biosynthesis; L-tryptophan biosynthesis; L-tryptophan from chorismate: step 5/5.</text>
</comment>
<dbReference type="InterPro" id="IPR013785">
    <property type="entry name" value="Aldolase_TIM"/>
</dbReference>
<dbReference type="AlphaFoldDB" id="A0A6C0U7G9"/>
<comment type="similarity">
    <text evidence="9 10">Belongs to the TrpA family.</text>
</comment>
<protein>
    <recommendedName>
        <fullName evidence="9">Tryptophan synthase alpha chain</fullName>
        <ecNumber evidence="9">4.2.1.20</ecNumber>
    </recommendedName>
</protein>
<dbReference type="PROSITE" id="PS00167">
    <property type="entry name" value="TRP_SYNTHASE_ALPHA"/>
    <property type="match status" value="1"/>
</dbReference>
<keyword evidence="5 9" id="KW-0822">Tryptophan biosynthesis</keyword>
<evidence type="ECO:0000256" key="5">
    <source>
        <dbReference type="ARBA" id="ARBA00022822"/>
    </source>
</evidence>
<organism evidence="11 12">
    <name type="scientific">Kineobactrum salinum</name>
    <dbReference type="NCBI Taxonomy" id="2708301"/>
    <lineage>
        <taxon>Bacteria</taxon>
        <taxon>Pseudomonadati</taxon>
        <taxon>Pseudomonadota</taxon>
        <taxon>Gammaproteobacteria</taxon>
        <taxon>Cellvibrionales</taxon>
        <taxon>Halieaceae</taxon>
        <taxon>Kineobactrum</taxon>
    </lineage>
</organism>
<comment type="subunit">
    <text evidence="3 9">Tetramer of two alpha and two beta chains.</text>
</comment>
<evidence type="ECO:0000256" key="3">
    <source>
        <dbReference type="ARBA" id="ARBA00011270"/>
    </source>
</evidence>
<sequence>MSSRIAGRFRQLTEQGRKALIPYIVAGDPSSSATVPLMHALVAGGADIIELGVPFSDPMAEGPVIQQAHERALANGTRLQDVLAMVEAFRRDDDATPVLLMGYANPVERMGYTRFADRAAAAGVDALLTVDIPPEEVGAINTELRRVGMDNIFLVAPTTPDARIKSIADQASGFIYYVALKGVTGAAHIDAADVEQHLAQIRRHTALPLAVGFGIRDAASAARVGGAADGVVVGSALVDCLAGISADGGDEAALRGAATRLLASIRAGLDGIAP</sequence>
<comment type="function">
    <text evidence="1 9">The alpha subunit is responsible for the aldol cleavage of indoleglycerol phosphate to indole and glyceraldehyde 3-phosphate.</text>
</comment>
<evidence type="ECO:0000313" key="12">
    <source>
        <dbReference type="Proteomes" id="UP000477680"/>
    </source>
</evidence>
<dbReference type="EC" id="4.2.1.20" evidence="9"/>
<dbReference type="GO" id="GO:0004834">
    <property type="term" value="F:tryptophan synthase activity"/>
    <property type="evidence" value="ECO:0007669"/>
    <property type="project" value="UniProtKB-UniRule"/>
</dbReference>
<dbReference type="Gene3D" id="3.20.20.70">
    <property type="entry name" value="Aldolase class I"/>
    <property type="match status" value="1"/>
</dbReference>
<gene>
    <name evidence="9" type="primary">trpA</name>
    <name evidence="11" type="ORF">G3T16_19620</name>
</gene>
<keyword evidence="4 9" id="KW-0028">Amino-acid biosynthesis</keyword>
<proteinExistence type="inferred from homology"/>
<dbReference type="HAMAP" id="MF_00131">
    <property type="entry name" value="Trp_synth_alpha"/>
    <property type="match status" value="1"/>
</dbReference>
<evidence type="ECO:0000313" key="11">
    <source>
        <dbReference type="EMBL" id="QIB67279.1"/>
    </source>
</evidence>
<evidence type="ECO:0000256" key="4">
    <source>
        <dbReference type="ARBA" id="ARBA00022605"/>
    </source>
</evidence>
<dbReference type="PANTHER" id="PTHR43406">
    <property type="entry name" value="TRYPTOPHAN SYNTHASE, ALPHA CHAIN"/>
    <property type="match status" value="1"/>
</dbReference>
<comment type="catalytic activity">
    <reaction evidence="8 9">
        <text>(1S,2R)-1-C-(indol-3-yl)glycerol 3-phosphate + L-serine = D-glyceraldehyde 3-phosphate + L-tryptophan + H2O</text>
        <dbReference type="Rhea" id="RHEA:10532"/>
        <dbReference type="ChEBI" id="CHEBI:15377"/>
        <dbReference type="ChEBI" id="CHEBI:33384"/>
        <dbReference type="ChEBI" id="CHEBI:57912"/>
        <dbReference type="ChEBI" id="CHEBI:58866"/>
        <dbReference type="ChEBI" id="CHEBI:59776"/>
        <dbReference type="EC" id="4.2.1.20"/>
    </reaction>
</comment>
<dbReference type="PANTHER" id="PTHR43406:SF1">
    <property type="entry name" value="TRYPTOPHAN SYNTHASE ALPHA CHAIN, CHLOROPLASTIC"/>
    <property type="match status" value="1"/>
</dbReference>
<dbReference type="GO" id="GO:0005829">
    <property type="term" value="C:cytosol"/>
    <property type="evidence" value="ECO:0007669"/>
    <property type="project" value="TreeGrafter"/>
</dbReference>
<dbReference type="FunFam" id="3.20.20.70:FF:000037">
    <property type="entry name" value="Tryptophan synthase alpha chain"/>
    <property type="match status" value="1"/>
</dbReference>
<dbReference type="NCBIfam" id="TIGR00262">
    <property type="entry name" value="trpA"/>
    <property type="match status" value="1"/>
</dbReference>
<feature type="active site" description="Proton acceptor" evidence="9">
    <location>
        <position position="61"/>
    </location>
</feature>
<dbReference type="InterPro" id="IPR018204">
    <property type="entry name" value="Trp_synthase_alpha_AS"/>
</dbReference>
<evidence type="ECO:0000256" key="7">
    <source>
        <dbReference type="ARBA" id="ARBA00023239"/>
    </source>
</evidence>
<evidence type="ECO:0000256" key="9">
    <source>
        <dbReference type="HAMAP-Rule" id="MF_00131"/>
    </source>
</evidence>
<dbReference type="EMBL" id="CP048711">
    <property type="protein sequence ID" value="QIB67279.1"/>
    <property type="molecule type" value="Genomic_DNA"/>
</dbReference>
<dbReference type="CDD" id="cd04724">
    <property type="entry name" value="Tryptophan_synthase_alpha"/>
    <property type="match status" value="1"/>
</dbReference>
<keyword evidence="7 9" id="KW-0456">Lyase</keyword>
<dbReference type="InterPro" id="IPR011060">
    <property type="entry name" value="RibuloseP-bd_barrel"/>
</dbReference>
<evidence type="ECO:0000256" key="6">
    <source>
        <dbReference type="ARBA" id="ARBA00023141"/>
    </source>
</evidence>
<feature type="active site" description="Proton acceptor" evidence="9">
    <location>
        <position position="50"/>
    </location>
</feature>
<evidence type="ECO:0000256" key="2">
    <source>
        <dbReference type="ARBA" id="ARBA00004733"/>
    </source>
</evidence>
<accession>A0A6C0U7G9</accession>
<evidence type="ECO:0000256" key="10">
    <source>
        <dbReference type="RuleBase" id="RU003662"/>
    </source>
</evidence>
<name>A0A6C0U7G9_9GAMM</name>
<dbReference type="SUPFAM" id="SSF51366">
    <property type="entry name" value="Ribulose-phoshate binding barrel"/>
    <property type="match status" value="1"/>
</dbReference>
<keyword evidence="6 9" id="KW-0057">Aromatic amino acid biosynthesis</keyword>
<reference evidence="11 12" key="1">
    <citation type="submission" date="2020-02" db="EMBL/GenBank/DDBJ databases">
        <title>Genome sequencing for Kineobactrum sp. M2.</title>
        <authorList>
            <person name="Park S.-J."/>
        </authorList>
    </citation>
    <scope>NUCLEOTIDE SEQUENCE [LARGE SCALE GENOMIC DNA]</scope>
    <source>
        <strain evidence="11 12">M2</strain>
    </source>
</reference>
<dbReference type="KEGG" id="kim:G3T16_19620"/>
<keyword evidence="12" id="KW-1185">Reference proteome</keyword>
<evidence type="ECO:0000256" key="8">
    <source>
        <dbReference type="ARBA" id="ARBA00049047"/>
    </source>
</evidence>
<dbReference type="Proteomes" id="UP000477680">
    <property type="component" value="Chromosome"/>
</dbReference>